<evidence type="ECO:0000256" key="4">
    <source>
        <dbReference type="ARBA" id="ARBA00018732"/>
    </source>
</evidence>
<name>A0A8F2W3L7_CANAR</name>
<comment type="similarity">
    <text evidence="3">Belongs to the CHZ1 family.</text>
</comment>
<evidence type="ECO:0000256" key="1">
    <source>
        <dbReference type="ARBA" id="ARBA00002212"/>
    </source>
</evidence>
<feature type="region of interest" description="Disordered" evidence="8">
    <location>
        <begin position="165"/>
        <end position="200"/>
    </location>
</feature>
<sequence length="200" mass="22593">MNVEIKLIIVVHVHVGCIIEVTAKYAQLTMSEEENKKIEETAEQINESVENTASSGSKEDTKVEETEKTGEGSVGGVKEEETTEKKREHEGGEKKRKKRRTHYDDEPPKEEAKSEDEEEDDNDADGDAEAYEENAEEEEEDLLEIDESNIITGGRRTRGKVIDFQKAAEENDIPEDEEDDGEFEIKEDEEVKDGEAKTEA</sequence>
<evidence type="ECO:0000256" key="2">
    <source>
        <dbReference type="ARBA" id="ARBA00004123"/>
    </source>
</evidence>
<evidence type="ECO:0000259" key="9">
    <source>
        <dbReference type="SMART" id="SM01082"/>
    </source>
</evidence>
<feature type="domain" description="Histone chaperone" evidence="9">
    <location>
        <begin position="136"/>
        <end position="173"/>
    </location>
</feature>
<protein>
    <recommendedName>
        <fullName evidence="5">Histone H2A.Z-specific chaperone CHZ1</fullName>
    </recommendedName>
    <alternativeName>
        <fullName evidence="4">Histone H2A.Z-specific chaperone chz1</fullName>
    </alternativeName>
</protein>
<dbReference type="AlphaFoldDB" id="A0A8F2W3L7"/>
<feature type="compositionally biased region" description="Acidic residues" evidence="8">
    <location>
        <begin position="170"/>
        <end position="192"/>
    </location>
</feature>
<feature type="compositionally biased region" description="Acidic residues" evidence="8">
    <location>
        <begin position="113"/>
        <end position="147"/>
    </location>
</feature>
<comment type="function">
    <text evidence="1">Forms a chaperone-bound H2A.Z-H2B complex that acts as a source for SWR1 complex-dependent H2A to H2A.Z histone replacement in chromatin.</text>
</comment>
<dbReference type="EMBL" id="CP076751">
    <property type="protein sequence ID" value="QWW24197.1"/>
    <property type="molecule type" value="Genomic_DNA"/>
</dbReference>
<dbReference type="GO" id="GO:0005634">
    <property type="term" value="C:nucleus"/>
    <property type="evidence" value="ECO:0007669"/>
    <property type="project" value="UniProtKB-SubCell"/>
</dbReference>
<feature type="compositionally biased region" description="Basic and acidic residues" evidence="8">
    <location>
        <begin position="57"/>
        <end position="70"/>
    </location>
</feature>
<comment type="subcellular location">
    <subcellularLocation>
        <location evidence="2">Nucleus</location>
    </subcellularLocation>
</comment>
<evidence type="ECO:0000256" key="8">
    <source>
        <dbReference type="SAM" id="MobiDB-lite"/>
    </source>
</evidence>
<feature type="region of interest" description="Disordered" evidence="8">
    <location>
        <begin position="37"/>
        <end position="153"/>
    </location>
</feature>
<keyword evidence="6" id="KW-0143">Chaperone</keyword>
<dbReference type="SMART" id="SM01082">
    <property type="entry name" value="CHZ"/>
    <property type="match status" value="1"/>
</dbReference>
<dbReference type="Pfam" id="PF09649">
    <property type="entry name" value="CHZ"/>
    <property type="match status" value="1"/>
</dbReference>
<evidence type="ECO:0000313" key="10">
    <source>
        <dbReference type="EMBL" id="QWW24197.1"/>
    </source>
</evidence>
<evidence type="ECO:0000256" key="6">
    <source>
        <dbReference type="ARBA" id="ARBA00023186"/>
    </source>
</evidence>
<reference evidence="10" key="1">
    <citation type="submission" date="2021-06" db="EMBL/GenBank/DDBJ databases">
        <title>Candida auris outbreak in lebanese hospital.</title>
        <authorList>
            <person name="Finianos M."/>
        </authorList>
    </citation>
    <scope>NUCLEOTIDE SEQUENCE</scope>
    <source>
        <strain evidence="10">CA7LBN</strain>
    </source>
</reference>
<accession>A0A8F2W3L7</accession>
<proteinExistence type="inferred from homology"/>
<dbReference type="InterPro" id="IPR019098">
    <property type="entry name" value="Histone_chaperone_domain_CHZ"/>
</dbReference>
<organism evidence="10">
    <name type="scientific">Candidozyma auris</name>
    <name type="common">Yeast</name>
    <name type="synonym">Candida auris</name>
    <dbReference type="NCBI Taxonomy" id="498019"/>
    <lineage>
        <taxon>Eukaryota</taxon>
        <taxon>Fungi</taxon>
        <taxon>Dikarya</taxon>
        <taxon>Ascomycota</taxon>
        <taxon>Saccharomycotina</taxon>
        <taxon>Pichiomycetes</taxon>
        <taxon>Metschnikowiaceae</taxon>
        <taxon>Candidozyma</taxon>
    </lineage>
</organism>
<evidence type="ECO:0000256" key="7">
    <source>
        <dbReference type="ARBA" id="ARBA00023242"/>
    </source>
</evidence>
<gene>
    <name evidence="10" type="ORF">CA7LBN_003031</name>
</gene>
<feature type="compositionally biased region" description="Basic and acidic residues" evidence="8">
    <location>
        <begin position="77"/>
        <end position="93"/>
    </location>
</feature>
<feature type="compositionally biased region" description="Basic and acidic residues" evidence="8">
    <location>
        <begin position="102"/>
        <end position="112"/>
    </location>
</feature>
<evidence type="ECO:0000256" key="5">
    <source>
        <dbReference type="ARBA" id="ARBA00019831"/>
    </source>
</evidence>
<evidence type="ECO:0000256" key="3">
    <source>
        <dbReference type="ARBA" id="ARBA00008057"/>
    </source>
</evidence>
<dbReference type="Proteomes" id="UP000825438">
    <property type="component" value="Chromosome III"/>
</dbReference>
<keyword evidence="7" id="KW-0539">Nucleus</keyword>
<feature type="compositionally biased region" description="Polar residues" evidence="8">
    <location>
        <begin position="44"/>
        <end position="56"/>
    </location>
</feature>